<proteinExistence type="predicted"/>
<evidence type="ECO:0000256" key="2">
    <source>
        <dbReference type="SAM" id="Phobius"/>
    </source>
</evidence>
<feature type="compositionally biased region" description="Polar residues" evidence="1">
    <location>
        <begin position="246"/>
        <end position="264"/>
    </location>
</feature>
<feature type="compositionally biased region" description="Low complexity" evidence="1">
    <location>
        <begin position="313"/>
        <end position="324"/>
    </location>
</feature>
<evidence type="ECO:0000256" key="1">
    <source>
        <dbReference type="SAM" id="MobiDB-lite"/>
    </source>
</evidence>
<comment type="caution">
    <text evidence="3">The sequence shown here is derived from an EMBL/GenBank/DDBJ whole genome shotgun (WGS) entry which is preliminary data.</text>
</comment>
<feature type="compositionally biased region" description="Polar residues" evidence="1">
    <location>
        <begin position="144"/>
        <end position="161"/>
    </location>
</feature>
<reference evidence="3 4" key="1">
    <citation type="journal article" date="2020" name="Fungal Divers.">
        <title>Resolving the Mortierellaceae phylogeny through synthesis of multi-gene phylogenetics and phylogenomics.</title>
        <authorList>
            <person name="Vandepol N."/>
            <person name="Liber J."/>
            <person name="Desiro A."/>
            <person name="Na H."/>
            <person name="Kennedy M."/>
            <person name="Barry K."/>
            <person name="Grigoriev I.V."/>
            <person name="Miller A.N."/>
            <person name="O'Donnell K."/>
            <person name="Stajich J.E."/>
            <person name="Bonito G."/>
        </authorList>
    </citation>
    <scope>NUCLEOTIDE SEQUENCE [LARGE SCALE GENOMIC DNA]</scope>
    <source>
        <strain evidence="3 4">AD045</strain>
    </source>
</reference>
<name>A0ABQ7K0X3_9FUNG</name>
<feature type="compositionally biased region" description="Polar residues" evidence="1">
    <location>
        <begin position="325"/>
        <end position="343"/>
    </location>
</feature>
<evidence type="ECO:0000313" key="3">
    <source>
        <dbReference type="EMBL" id="KAG0287896.1"/>
    </source>
</evidence>
<keyword evidence="2" id="KW-0472">Membrane</keyword>
<organism evidence="3 4">
    <name type="scientific">Linnemannia gamsii</name>
    <dbReference type="NCBI Taxonomy" id="64522"/>
    <lineage>
        <taxon>Eukaryota</taxon>
        <taxon>Fungi</taxon>
        <taxon>Fungi incertae sedis</taxon>
        <taxon>Mucoromycota</taxon>
        <taxon>Mortierellomycotina</taxon>
        <taxon>Mortierellomycetes</taxon>
        <taxon>Mortierellales</taxon>
        <taxon>Mortierellaceae</taxon>
        <taxon>Linnemannia</taxon>
    </lineage>
</organism>
<feature type="region of interest" description="Disordered" evidence="1">
    <location>
        <begin position="110"/>
        <end position="161"/>
    </location>
</feature>
<accession>A0ABQ7K0X3</accession>
<keyword evidence="2" id="KW-0812">Transmembrane</keyword>
<protein>
    <submittedName>
        <fullName evidence="3">Uncharacterized protein</fullName>
    </submittedName>
</protein>
<dbReference type="Proteomes" id="UP001194696">
    <property type="component" value="Unassembled WGS sequence"/>
</dbReference>
<feature type="compositionally biased region" description="Low complexity" evidence="1">
    <location>
        <begin position="270"/>
        <end position="279"/>
    </location>
</feature>
<feature type="region of interest" description="Disordered" evidence="1">
    <location>
        <begin position="215"/>
        <end position="279"/>
    </location>
</feature>
<feature type="compositionally biased region" description="Low complexity" evidence="1">
    <location>
        <begin position="133"/>
        <end position="143"/>
    </location>
</feature>
<keyword evidence="4" id="KW-1185">Reference proteome</keyword>
<dbReference type="EMBL" id="JAAAIM010000450">
    <property type="protein sequence ID" value="KAG0287896.1"/>
    <property type="molecule type" value="Genomic_DNA"/>
</dbReference>
<evidence type="ECO:0000313" key="4">
    <source>
        <dbReference type="Proteomes" id="UP001194696"/>
    </source>
</evidence>
<feature type="transmembrane region" description="Helical" evidence="2">
    <location>
        <begin position="44"/>
        <end position="65"/>
    </location>
</feature>
<feature type="region of interest" description="Disordered" evidence="1">
    <location>
        <begin position="313"/>
        <end position="345"/>
    </location>
</feature>
<keyword evidence="2" id="KW-1133">Transmembrane helix</keyword>
<gene>
    <name evidence="3" type="ORF">BGZ96_008260</name>
</gene>
<feature type="compositionally biased region" description="Low complexity" evidence="1">
    <location>
        <begin position="230"/>
        <end position="245"/>
    </location>
</feature>
<sequence length="408" mass="43332">MWHHVYPPWHKTAQRCFFFLAVILLITLPVVYGKHHSISSKVLGSVLGVFFAIWIVFSLIVRFLVPSPVVESTLPIYTHSPIPDPVVLYSPTRSDATPAAPAIRLHPSSAAVPRSPGRAGGARFADDPTVDKAAAGTDTTGGALQNNVTFQTRPRGNTADSTSSFAYPTFAAYRQAQHVNFDAFAQRVKRAFALSQQQQQEQQRELEEQELQKQQLAQQQQLDDLAEPKQQQQQQPLSLDQQRPSNSRSNSTSAVPSSTLSTNAPAPGTRSRSSSAASMMSDLAERIKTGKLFRRSSNLSLRATAVANAAAYETSSAGVGAGASNSTLSKRPSNQQLKGNSGNVDGELLSAPLAPSGIEIMVTPSEDDHPSTGNTDAQTTLTPTTTVGSAPATTAVPASSATAAASSL</sequence>
<feature type="region of interest" description="Disordered" evidence="1">
    <location>
        <begin position="361"/>
        <end position="408"/>
    </location>
</feature>
<feature type="compositionally biased region" description="Low complexity" evidence="1">
    <location>
        <begin position="375"/>
        <end position="408"/>
    </location>
</feature>
<feature type="transmembrane region" description="Helical" evidence="2">
    <location>
        <begin position="12"/>
        <end position="32"/>
    </location>
</feature>